<proteinExistence type="predicted"/>
<feature type="transmembrane region" description="Helical" evidence="1">
    <location>
        <begin position="56"/>
        <end position="77"/>
    </location>
</feature>
<reference evidence="2 3" key="1">
    <citation type="submission" date="2017-11" db="EMBL/GenBank/DDBJ databases">
        <title>Genome-resolved metagenomics identifies genetic mobility, metabolic interactions, and unexpected diversity in perchlorate-reducing communities.</title>
        <authorList>
            <person name="Barnum T.P."/>
            <person name="Figueroa I.A."/>
            <person name="Carlstrom C.I."/>
            <person name="Lucas L.N."/>
            <person name="Engelbrektson A.L."/>
            <person name="Coates J.D."/>
        </authorList>
    </citation>
    <scope>NUCLEOTIDE SEQUENCE [LARGE SCALE GENOMIC DNA]</scope>
    <source>
        <strain evidence="2">BM706</strain>
    </source>
</reference>
<protein>
    <submittedName>
        <fullName evidence="2">Uncharacterized protein</fullName>
    </submittedName>
</protein>
<gene>
    <name evidence="2" type="ORF">C0601_12930</name>
</gene>
<dbReference type="EMBL" id="PKTG01000139">
    <property type="protein sequence ID" value="PLX15432.1"/>
    <property type="molecule type" value="Genomic_DNA"/>
</dbReference>
<feature type="transmembrane region" description="Helical" evidence="1">
    <location>
        <begin position="186"/>
        <end position="203"/>
    </location>
</feature>
<dbReference type="AlphaFoldDB" id="A0A2N5Z9R5"/>
<feature type="transmembrane region" description="Helical" evidence="1">
    <location>
        <begin position="210"/>
        <end position="227"/>
    </location>
</feature>
<accession>A0A2N5Z9R5</accession>
<evidence type="ECO:0000256" key="1">
    <source>
        <dbReference type="SAM" id="Phobius"/>
    </source>
</evidence>
<organism evidence="2 3">
    <name type="scientific">Muiribacterium halophilum</name>
    <dbReference type="NCBI Taxonomy" id="2053465"/>
    <lineage>
        <taxon>Bacteria</taxon>
        <taxon>Candidatus Muiribacteriota</taxon>
        <taxon>Candidatus Muiribacteriia</taxon>
        <taxon>Candidatus Muiribacteriales</taxon>
        <taxon>Candidatus Muiribacteriaceae</taxon>
        <taxon>Candidatus Muiribacterium</taxon>
    </lineage>
</organism>
<comment type="caution">
    <text evidence="2">The sequence shown here is derived from an EMBL/GenBank/DDBJ whole genome shotgun (WGS) entry which is preliminary data.</text>
</comment>
<keyword evidence="1" id="KW-1133">Transmembrane helix</keyword>
<feature type="transmembrane region" description="Helical" evidence="1">
    <location>
        <begin position="145"/>
        <end position="166"/>
    </location>
</feature>
<feature type="transmembrane region" description="Helical" evidence="1">
    <location>
        <begin position="89"/>
        <end position="110"/>
    </location>
</feature>
<keyword evidence="1" id="KW-0812">Transmembrane</keyword>
<keyword evidence="1" id="KW-0472">Membrane</keyword>
<feature type="transmembrane region" description="Helical" evidence="1">
    <location>
        <begin position="22"/>
        <end position="44"/>
    </location>
</feature>
<evidence type="ECO:0000313" key="3">
    <source>
        <dbReference type="Proteomes" id="UP000234857"/>
    </source>
</evidence>
<evidence type="ECO:0000313" key="2">
    <source>
        <dbReference type="EMBL" id="PLX15432.1"/>
    </source>
</evidence>
<name>A0A2N5Z9R5_MUIH1</name>
<sequence>MNNVISKIKDFIRIEYQSIEELILKLYIIFACFYGSYIFFYDFLDKGSFYTKAPVFFYFLKDIVSIFTFMFLTFIIFKRKSKKQIFSSYTTKIYISLILFAILITSCHIFQKGIMVIMQHEWRNILFYSYIFFILKNLNMDLKSLIIFLFKNLKIVVLLSVASYFFKVSVGANERLFGTFLNPNNLGLIMNLLFFYSFSLFLKERLPFELFFVFLSFLVILMTNSWQNISLMVLLGGCSFILNKNKLINLLFIFLFISIILNIVQYKDFDFSINAKNKLNNLIPKASLTLKHQKIG</sequence>
<dbReference type="Proteomes" id="UP000234857">
    <property type="component" value="Unassembled WGS sequence"/>
</dbReference>
<feature type="transmembrane region" description="Helical" evidence="1">
    <location>
        <begin position="247"/>
        <end position="264"/>
    </location>
</feature>